<protein>
    <recommendedName>
        <fullName evidence="3 7">Flagella basal body P-ring formation protein FlgA</fullName>
    </recommendedName>
</protein>
<keyword evidence="5 7" id="KW-0574">Periplasm</keyword>
<dbReference type="CDD" id="cd11614">
    <property type="entry name" value="SAF_CpaB_FlgA_like"/>
    <property type="match status" value="1"/>
</dbReference>
<proteinExistence type="inferred from homology"/>
<dbReference type="Gene3D" id="2.30.30.760">
    <property type="match status" value="1"/>
</dbReference>
<name>A0ABU5P2F1_9GAMM</name>
<dbReference type="EMBL" id="JAYDCJ010000003">
    <property type="protein sequence ID" value="MEA1082209.1"/>
    <property type="molecule type" value="Genomic_DNA"/>
</dbReference>
<evidence type="ECO:0000313" key="10">
    <source>
        <dbReference type="Proteomes" id="UP001305746"/>
    </source>
</evidence>
<dbReference type="SMART" id="SM00858">
    <property type="entry name" value="SAF"/>
    <property type="match status" value="1"/>
</dbReference>
<comment type="similarity">
    <text evidence="2 7">Belongs to the FlgA family.</text>
</comment>
<reference evidence="9 10" key="1">
    <citation type="submission" date="2023-12" db="EMBL/GenBank/DDBJ databases">
        <title>Marinobacter qingdaonensis sp. nov., isolated from the intertidal sediment of Qingdao, PR China.</title>
        <authorList>
            <person name="Li Y."/>
        </authorList>
    </citation>
    <scope>NUCLEOTIDE SEQUENCE [LARGE SCALE GENOMIC DNA]</scope>
    <source>
        <strain evidence="9 10">ASW11-75</strain>
    </source>
</reference>
<feature type="domain" description="SAF" evidence="8">
    <location>
        <begin position="108"/>
        <end position="170"/>
    </location>
</feature>
<dbReference type="SUPFAM" id="SSF51269">
    <property type="entry name" value="AFP III-like domain"/>
    <property type="match status" value="1"/>
</dbReference>
<keyword evidence="4 7" id="KW-0732">Signal</keyword>
<comment type="subcellular location">
    <subcellularLocation>
        <location evidence="1 7">Periplasm</location>
    </subcellularLocation>
</comment>
<dbReference type="PANTHER" id="PTHR36307">
    <property type="entry name" value="FLAGELLA BASAL BODY P-RING FORMATION PROTEIN FLGA"/>
    <property type="match status" value="1"/>
</dbReference>
<evidence type="ECO:0000256" key="7">
    <source>
        <dbReference type="RuleBase" id="RU362063"/>
    </source>
</evidence>
<accession>A0ABU5P2F1</accession>
<evidence type="ECO:0000256" key="1">
    <source>
        <dbReference type="ARBA" id="ARBA00004418"/>
    </source>
</evidence>
<evidence type="ECO:0000256" key="4">
    <source>
        <dbReference type="ARBA" id="ARBA00022729"/>
    </source>
</evidence>
<evidence type="ECO:0000256" key="5">
    <source>
        <dbReference type="ARBA" id="ARBA00022764"/>
    </source>
</evidence>
<evidence type="ECO:0000259" key="8">
    <source>
        <dbReference type="SMART" id="SM00858"/>
    </source>
</evidence>
<dbReference type="InterPro" id="IPR013974">
    <property type="entry name" value="SAF"/>
</dbReference>
<dbReference type="Pfam" id="PF17656">
    <property type="entry name" value="ChapFlgA_N"/>
    <property type="match status" value="1"/>
</dbReference>
<evidence type="ECO:0000256" key="3">
    <source>
        <dbReference type="ARBA" id="ARBA00014754"/>
    </source>
</evidence>
<dbReference type="Pfam" id="PF13144">
    <property type="entry name" value="ChapFlgA"/>
    <property type="match status" value="1"/>
</dbReference>
<dbReference type="InterPro" id="IPR041231">
    <property type="entry name" value="FlgA_N"/>
</dbReference>
<comment type="function">
    <text evidence="6 7">Involved in the assembly process of the P-ring formation. It may associate with FlgF on the rod constituting a structure essential for the P-ring assembly or may act as a modulator protein for the P-ring assembly.</text>
</comment>
<organism evidence="9 10">
    <name type="scientific">Marinobacter qingdaonensis</name>
    <dbReference type="NCBI Taxonomy" id="3108486"/>
    <lineage>
        <taxon>Bacteria</taxon>
        <taxon>Pseudomonadati</taxon>
        <taxon>Pseudomonadota</taxon>
        <taxon>Gammaproteobacteria</taxon>
        <taxon>Pseudomonadales</taxon>
        <taxon>Marinobacteraceae</taxon>
        <taxon>Marinobacter</taxon>
    </lineage>
</organism>
<evidence type="ECO:0000313" key="9">
    <source>
        <dbReference type="EMBL" id="MEA1082209.1"/>
    </source>
</evidence>
<keyword evidence="10" id="KW-1185">Reference proteome</keyword>
<keyword evidence="9" id="KW-0966">Cell projection</keyword>
<keyword evidence="9" id="KW-0969">Cilium</keyword>
<dbReference type="NCBIfam" id="TIGR03170">
    <property type="entry name" value="flgA_cterm"/>
    <property type="match status" value="1"/>
</dbReference>
<keyword evidence="9" id="KW-0282">Flagellum</keyword>
<comment type="caution">
    <text evidence="9">The sequence shown here is derived from an EMBL/GenBank/DDBJ whole genome shotgun (WGS) entry which is preliminary data.</text>
</comment>
<dbReference type="Gene3D" id="3.90.1210.10">
    <property type="entry name" value="Antifreeze-like/N-acetylneuraminic acid synthase C-terminal domain"/>
    <property type="match status" value="1"/>
</dbReference>
<dbReference type="Proteomes" id="UP001305746">
    <property type="component" value="Unassembled WGS sequence"/>
</dbReference>
<dbReference type="InterPro" id="IPR039246">
    <property type="entry name" value="Flagellar_FlgA"/>
</dbReference>
<feature type="signal peptide" evidence="7">
    <location>
        <begin position="1"/>
        <end position="21"/>
    </location>
</feature>
<dbReference type="PANTHER" id="PTHR36307:SF1">
    <property type="entry name" value="FLAGELLA BASAL BODY P-RING FORMATION PROTEIN FLGA"/>
    <property type="match status" value="1"/>
</dbReference>
<dbReference type="RefSeq" id="WP_322856641.1">
    <property type="nucleotide sequence ID" value="NZ_JAYDCJ010000003.1"/>
</dbReference>
<evidence type="ECO:0000256" key="6">
    <source>
        <dbReference type="ARBA" id="ARBA00025643"/>
    </source>
</evidence>
<evidence type="ECO:0000256" key="2">
    <source>
        <dbReference type="ARBA" id="ARBA00010474"/>
    </source>
</evidence>
<gene>
    <name evidence="9" type="primary">flgA</name>
    <name evidence="9" type="ORF">U5822_16165</name>
</gene>
<keyword evidence="7" id="KW-1005">Bacterial flagellum biogenesis</keyword>
<sequence length="233" mass="24871">MRTTIFAFALLMLGLGNAALAKTSAEDIEQAAHRFLEAFADEQSERGYTVTFETGTIDSRLALASCQAPLAVEFTGDPWRSAQPSLQVACEGERPWRMFVTASVAIEGPALVAARPLARGERVTLDMLTTQSVQVNASRRGVMRDAGKVQGMEVRRPVNSGSVITPDLLAAPDAVERGDHVIIVARRGAFAVTSRGKALASASVGEQVLVENLRSARTVRANVVGPGRVEIPM</sequence>
<dbReference type="InterPro" id="IPR036732">
    <property type="entry name" value="AFP_Neu5c_C_sf"/>
</dbReference>
<feature type="chain" id="PRO_5044950573" description="Flagella basal body P-ring formation protein FlgA" evidence="7">
    <location>
        <begin position="22"/>
        <end position="233"/>
    </location>
</feature>
<dbReference type="InterPro" id="IPR017585">
    <property type="entry name" value="SAF_FlgA"/>
</dbReference>